<name>A0A6N7L066_9ACTN</name>
<gene>
    <name evidence="1" type="ORF">F7Q99_35695</name>
</gene>
<sequence>MRKNIIWAATGALAVVAAVLFWAVGPVKTGLAIGGMATTTLAAANVRHARRRAAARPDGVAAAPDRWSHLIPGLADASTPAEITACMEQARFATLWDAARTWAGGLVLWHVTAYPSAWTTRAHDAAAYGAWAGDLIAAAIVDTAREDSLDADDGSALRGLGMDRPASRLADLRTALATLTRHPDTPAQYIETAQHLSALAAGDADQQAAALFTAGIARQGLAAHADEGAVLGDRIPALAQWEATRTMWHHRPAHGPYRDARPLADQSEHVDLLAAALLHHRQAGSTGPACQERAYRLHRAALDDRFALLWPGPPPGELATLADQSARRLLEWDRTQPDASQADCQQARWYDFPREYVRHAYRQDMAVDAEASSC</sequence>
<reference evidence="1 2" key="1">
    <citation type="submission" date="2019-09" db="EMBL/GenBank/DDBJ databases">
        <title>Genome Sequences of Streptomyces kaniharaensis ATCC 21070.</title>
        <authorList>
            <person name="Zhu W."/>
            <person name="De Crecy-Lagard V."/>
            <person name="Richards N.G."/>
        </authorList>
    </citation>
    <scope>NUCLEOTIDE SEQUENCE [LARGE SCALE GENOMIC DNA]</scope>
    <source>
        <strain evidence="1 2">SF-557</strain>
    </source>
</reference>
<dbReference type="OrthoDB" id="4134023at2"/>
<dbReference type="AlphaFoldDB" id="A0A6N7L066"/>
<comment type="caution">
    <text evidence="1">The sequence shown here is derived from an EMBL/GenBank/DDBJ whole genome shotgun (WGS) entry which is preliminary data.</text>
</comment>
<organism evidence="1 2">
    <name type="scientific">Streptomyces kaniharaensis</name>
    <dbReference type="NCBI Taxonomy" id="212423"/>
    <lineage>
        <taxon>Bacteria</taxon>
        <taxon>Bacillati</taxon>
        <taxon>Actinomycetota</taxon>
        <taxon>Actinomycetes</taxon>
        <taxon>Kitasatosporales</taxon>
        <taxon>Streptomycetaceae</taxon>
        <taxon>Streptomyces</taxon>
    </lineage>
</organism>
<dbReference type="EMBL" id="WBOF01000004">
    <property type="protein sequence ID" value="MQS17386.1"/>
    <property type="molecule type" value="Genomic_DNA"/>
</dbReference>
<protein>
    <submittedName>
        <fullName evidence="1">Uncharacterized protein</fullName>
    </submittedName>
</protein>
<proteinExistence type="predicted"/>
<accession>A0A6N7L066</accession>
<evidence type="ECO:0000313" key="1">
    <source>
        <dbReference type="EMBL" id="MQS17386.1"/>
    </source>
</evidence>
<dbReference type="Proteomes" id="UP000450000">
    <property type="component" value="Unassembled WGS sequence"/>
</dbReference>
<dbReference type="RefSeq" id="WP_153470144.1">
    <property type="nucleotide sequence ID" value="NZ_WBOF01000004.1"/>
</dbReference>
<evidence type="ECO:0000313" key="2">
    <source>
        <dbReference type="Proteomes" id="UP000450000"/>
    </source>
</evidence>
<keyword evidence="2" id="KW-1185">Reference proteome</keyword>